<accession>A0A133UNA9</accession>
<dbReference type="InterPro" id="IPR000836">
    <property type="entry name" value="PRTase_dom"/>
</dbReference>
<dbReference type="AlphaFoldDB" id="A0A133UNA9"/>
<feature type="binding site" evidence="6">
    <location>
        <position position="101"/>
    </location>
    <ligand>
        <name>5-phospho-alpha-D-ribose 1-diphosphate</name>
        <dbReference type="ChEBI" id="CHEBI:58017"/>
        <note>ligand shared between dimeric partners</note>
    </ligand>
</feature>
<comment type="caution">
    <text evidence="8">The sequence shown here is derived from an EMBL/GenBank/DDBJ whole genome shotgun (WGS) entry which is preliminary data.</text>
</comment>
<comment type="cofactor">
    <cofactor evidence="6">
        <name>Mg(2+)</name>
        <dbReference type="ChEBI" id="CHEBI:18420"/>
    </cofactor>
</comment>
<dbReference type="GO" id="GO:0004588">
    <property type="term" value="F:orotate phosphoribosyltransferase activity"/>
    <property type="evidence" value="ECO:0007669"/>
    <property type="project" value="UniProtKB-UniRule"/>
</dbReference>
<dbReference type="HAMAP" id="MF_01208">
    <property type="entry name" value="PyrE"/>
    <property type="match status" value="1"/>
</dbReference>
<keyword evidence="4 6" id="KW-0808">Transferase</keyword>
<dbReference type="PANTHER" id="PTHR19278">
    <property type="entry name" value="OROTATE PHOSPHORIBOSYLTRANSFERASE"/>
    <property type="match status" value="1"/>
</dbReference>
<organism evidence="8 9">
    <name type="scientific">candidate division MSBL1 archaeon SCGC-AAA259E19</name>
    <dbReference type="NCBI Taxonomy" id="1698264"/>
    <lineage>
        <taxon>Archaea</taxon>
        <taxon>Methanobacteriati</taxon>
        <taxon>Methanobacteriota</taxon>
        <taxon>candidate division MSBL1</taxon>
    </lineage>
</organism>
<evidence type="ECO:0000256" key="4">
    <source>
        <dbReference type="ARBA" id="ARBA00022679"/>
    </source>
</evidence>
<comment type="catalytic activity">
    <reaction evidence="6">
        <text>orotidine 5'-phosphate + diphosphate = orotate + 5-phospho-alpha-D-ribose 1-diphosphate</text>
        <dbReference type="Rhea" id="RHEA:10380"/>
        <dbReference type="ChEBI" id="CHEBI:30839"/>
        <dbReference type="ChEBI" id="CHEBI:33019"/>
        <dbReference type="ChEBI" id="CHEBI:57538"/>
        <dbReference type="ChEBI" id="CHEBI:58017"/>
        <dbReference type="EC" id="2.4.2.10"/>
    </reaction>
</comment>
<evidence type="ECO:0000313" key="8">
    <source>
        <dbReference type="EMBL" id="KXA95712.1"/>
    </source>
</evidence>
<dbReference type="PATRIC" id="fig|1698264.3.peg.1742"/>
<evidence type="ECO:0000256" key="1">
    <source>
        <dbReference type="ARBA" id="ARBA00004889"/>
    </source>
</evidence>
<evidence type="ECO:0000259" key="7">
    <source>
        <dbReference type="Pfam" id="PF00156"/>
    </source>
</evidence>
<dbReference type="Gene3D" id="3.40.50.2020">
    <property type="match status" value="1"/>
</dbReference>
<keyword evidence="3 6" id="KW-0328">Glycosyltransferase</keyword>
<proteinExistence type="inferred from homology"/>
<dbReference type="EC" id="2.4.2.10" evidence="2 6"/>
<dbReference type="GO" id="GO:0000287">
    <property type="term" value="F:magnesium ion binding"/>
    <property type="evidence" value="ECO:0007669"/>
    <property type="project" value="UniProtKB-UniRule"/>
</dbReference>
<feature type="binding site" description="in other chain" evidence="6">
    <location>
        <begin position="120"/>
        <end position="128"/>
    </location>
    <ligand>
        <name>5-phospho-alpha-D-ribose 1-diphosphate</name>
        <dbReference type="ChEBI" id="CHEBI:58017"/>
        <note>ligand shared between dimeric partners</note>
    </ligand>
</feature>
<dbReference type="Pfam" id="PF00156">
    <property type="entry name" value="Pribosyltran"/>
    <property type="match status" value="1"/>
</dbReference>
<feature type="binding site" evidence="6">
    <location>
        <position position="124"/>
    </location>
    <ligand>
        <name>orotate</name>
        <dbReference type="ChEBI" id="CHEBI:30839"/>
    </ligand>
</feature>
<evidence type="ECO:0000256" key="5">
    <source>
        <dbReference type="ARBA" id="ARBA00022975"/>
    </source>
</evidence>
<keyword evidence="5 6" id="KW-0665">Pyrimidine biosynthesis</keyword>
<dbReference type="InterPro" id="IPR023031">
    <property type="entry name" value="OPRT"/>
</dbReference>
<feature type="binding site" description="in other chain" evidence="6">
    <location>
        <position position="96"/>
    </location>
    <ligand>
        <name>5-phospho-alpha-D-ribose 1-diphosphate</name>
        <dbReference type="ChEBI" id="CHEBI:58017"/>
        <note>ligand shared between dimeric partners</note>
    </ligand>
</feature>
<dbReference type="GO" id="GO:0019856">
    <property type="term" value="P:pyrimidine nucleobase biosynthetic process"/>
    <property type="evidence" value="ECO:0007669"/>
    <property type="project" value="TreeGrafter"/>
</dbReference>
<evidence type="ECO:0000256" key="2">
    <source>
        <dbReference type="ARBA" id="ARBA00011971"/>
    </source>
</evidence>
<reference evidence="8 9" key="1">
    <citation type="journal article" date="2016" name="Sci. Rep.">
        <title>Metabolic traits of an uncultured archaeal lineage -MSBL1- from brine pools of the Red Sea.</title>
        <authorList>
            <person name="Mwirichia R."/>
            <person name="Alam I."/>
            <person name="Rashid M."/>
            <person name="Vinu M."/>
            <person name="Ba-Alawi W."/>
            <person name="Anthony Kamau A."/>
            <person name="Kamanda Ngugi D."/>
            <person name="Goker M."/>
            <person name="Klenk H.P."/>
            <person name="Bajic V."/>
            <person name="Stingl U."/>
        </authorList>
    </citation>
    <scope>NUCLEOTIDE SEQUENCE [LARGE SCALE GENOMIC DNA]</scope>
    <source>
        <strain evidence="8">SCGC-AAA259E19</strain>
    </source>
</reference>
<keyword evidence="6" id="KW-0460">Magnesium</keyword>
<dbReference type="SUPFAM" id="SSF53271">
    <property type="entry name" value="PRTase-like"/>
    <property type="match status" value="1"/>
</dbReference>
<dbReference type="UniPathway" id="UPA00070">
    <property type="reaction ID" value="UER00119"/>
</dbReference>
<feature type="binding site" evidence="6">
    <location>
        <position position="95"/>
    </location>
    <ligand>
        <name>5-phospho-alpha-D-ribose 1-diphosphate</name>
        <dbReference type="ChEBI" id="CHEBI:58017"/>
        <note>ligand shared between dimeric partners</note>
    </ligand>
</feature>
<comment type="pathway">
    <text evidence="1 6">Pyrimidine metabolism; UMP biosynthesis via de novo pathway; UMP from orotate: step 1/2.</text>
</comment>
<dbReference type="Proteomes" id="UP000070284">
    <property type="component" value="Unassembled WGS sequence"/>
</dbReference>
<comment type="subunit">
    <text evidence="6">Homodimer.</text>
</comment>
<dbReference type="PANTHER" id="PTHR19278:SF9">
    <property type="entry name" value="URIDINE 5'-MONOPHOSPHATE SYNTHASE"/>
    <property type="match status" value="1"/>
</dbReference>
<evidence type="ECO:0000313" key="9">
    <source>
        <dbReference type="Proteomes" id="UP000070284"/>
    </source>
</evidence>
<gene>
    <name evidence="6" type="primary">pyrE</name>
    <name evidence="8" type="ORF">AKJ65_01030</name>
</gene>
<feature type="binding site" evidence="6">
    <location>
        <position position="152"/>
    </location>
    <ligand>
        <name>orotate</name>
        <dbReference type="ChEBI" id="CHEBI:30839"/>
    </ligand>
</feature>
<dbReference type="CDD" id="cd06223">
    <property type="entry name" value="PRTases_typeI"/>
    <property type="match status" value="1"/>
</dbReference>
<evidence type="ECO:0000256" key="3">
    <source>
        <dbReference type="ARBA" id="ARBA00022676"/>
    </source>
</evidence>
<dbReference type="NCBIfam" id="TIGR00336">
    <property type="entry name" value="pyrE"/>
    <property type="match status" value="1"/>
</dbReference>
<comment type="function">
    <text evidence="6">Catalyzes the transfer of a ribosyl phosphate group from 5-phosphoribose 1-diphosphate to orotate, leading to the formation of orotidine monophosphate (OMP).</text>
</comment>
<comment type="similarity">
    <text evidence="6">Belongs to the purine/pyrimidine phosphoribosyltransferase family. PyrE subfamily.</text>
</comment>
<dbReference type="InterPro" id="IPR004467">
    <property type="entry name" value="Or_phspho_trans_dom"/>
</dbReference>
<name>A0A133UNA9_9EURY</name>
<dbReference type="GO" id="GO:0044205">
    <property type="term" value="P:'de novo' UMP biosynthetic process"/>
    <property type="evidence" value="ECO:0007669"/>
    <property type="project" value="UniProtKB-UniRule"/>
</dbReference>
<evidence type="ECO:0000256" key="6">
    <source>
        <dbReference type="HAMAP-Rule" id="MF_01208"/>
    </source>
</evidence>
<sequence>MNEKTRRDISLQLYRIEAIKFGKFTLTSGKSSPFYVDLRIVPSYPKLFEKITNLGTQIAKKEIGNIDQIAGVPTGGLPYATAISQNLSLPLIYVRKEAKSHGRKKAIEGKLRKENALIVDDTTTTGGSVKSAGESVKEEGATVENALVMVDREEGARENLREIDIKLHTCFTIHEILEYLNEYSDLSEKKYSRAMDYLEKKS</sequence>
<dbReference type="EMBL" id="LHXO01000008">
    <property type="protein sequence ID" value="KXA95712.1"/>
    <property type="molecule type" value="Genomic_DNA"/>
</dbReference>
<feature type="domain" description="Phosphoribosyltransferase" evidence="7">
    <location>
        <begin position="49"/>
        <end position="158"/>
    </location>
</feature>
<dbReference type="InterPro" id="IPR029057">
    <property type="entry name" value="PRTase-like"/>
</dbReference>
<feature type="binding site" evidence="6">
    <location>
        <position position="99"/>
    </location>
    <ligand>
        <name>5-phospho-alpha-D-ribose 1-diphosphate</name>
        <dbReference type="ChEBI" id="CHEBI:58017"/>
        <note>ligand shared between dimeric partners</note>
    </ligand>
</feature>
<protein>
    <recommendedName>
        <fullName evidence="2 6">Orotate phosphoribosyltransferase</fullName>
        <shortName evidence="6">OPRT</shortName>
        <shortName evidence="6">OPRTase</shortName>
        <ecNumber evidence="2 6">2.4.2.10</ecNumber>
    </recommendedName>
</protein>
<keyword evidence="9" id="KW-1185">Reference proteome</keyword>